<reference evidence="10" key="1">
    <citation type="submission" date="2021-11" db="EMBL/GenBank/DDBJ databases">
        <authorList>
            <person name="Herlambang A."/>
            <person name="Guo Y."/>
            <person name="Takashima Y."/>
            <person name="Nishizawa T."/>
        </authorList>
    </citation>
    <scope>NUCLEOTIDE SEQUENCE</scope>
    <source>
        <strain evidence="10">E1425</strain>
    </source>
</reference>
<reference evidence="10" key="2">
    <citation type="journal article" date="2022" name="Microbiol. Resour. Announc.">
        <title>Whole-Genome Sequence of Entomortierella parvispora E1425, a Mucoromycotan Fungus Associated with Burkholderiaceae-Related Endosymbiotic Bacteria.</title>
        <authorList>
            <person name="Herlambang A."/>
            <person name="Guo Y."/>
            <person name="Takashima Y."/>
            <person name="Narisawa K."/>
            <person name="Ohta H."/>
            <person name="Nishizawa T."/>
        </authorList>
    </citation>
    <scope>NUCLEOTIDE SEQUENCE</scope>
    <source>
        <strain evidence="10">E1425</strain>
    </source>
</reference>
<sequence>MVFASADVGFKQDVPVVQNAFLEDPVMVSVLTRLLPDNVLQDISSDLIHICDWANTEGAALVDRMEADQPRLRQYDSWCRRVDELLVTESWKKQKEIAAREGVVAIAYERKYGQYSRIYQMAKLMLWSAGAGLYSCPIAMTDGCARVIELIGTQDMKDQVYSRLTSRDPKRFFTSGQWMTERPGGSDVGRTETQAVWNEEKKAWLVSGFKWFSSATDADVTMLLARTHDPKAAGSMKDGSKGLSLYLARVRDNEGKLNGVRIHRLKDKVGTKALPTAELELDGMVAQQVGATHKGVKNISAILNITRIYCGMSCTSAMQRFVLVSKEYARRREVFGALLKEQPLHLATLANMELQYRATSQFTFYCVAMLGRTESLDNNLPQVKERDIPLLRLLTPILKVWSAKNAFAMSQEAMEAFGGQGYMEETGLGRAMRDVLVNTIWEGTSNVLSLDVLRVMAETGGSVLELYSRTVREIMAPLKNQEQWVKSAKALEECLVLIAIRFTAYATAEGRNVLEASARGLTFAMADVFAGALLCEHSAWSEAKARANSSDTVAASAARVDRISAQRWCEQLDRRVDHLIQSLGNEDRYEQDKEMLFGLADARARPAQQGSPLSSLTFGEAKL</sequence>
<feature type="domain" description="Acyl-CoA dehydrogenase 11-like C-terminal" evidence="9">
    <location>
        <begin position="463"/>
        <end position="597"/>
    </location>
</feature>
<evidence type="ECO:0000259" key="9">
    <source>
        <dbReference type="Pfam" id="PF22217"/>
    </source>
</evidence>
<dbReference type="Proteomes" id="UP000827284">
    <property type="component" value="Unassembled WGS sequence"/>
</dbReference>
<dbReference type="SUPFAM" id="SSF47203">
    <property type="entry name" value="Acyl-CoA dehydrogenase C-terminal domain-like"/>
    <property type="match status" value="1"/>
</dbReference>
<evidence type="ECO:0000259" key="6">
    <source>
        <dbReference type="Pfam" id="PF00441"/>
    </source>
</evidence>
<evidence type="ECO:0000259" key="7">
    <source>
        <dbReference type="Pfam" id="PF02770"/>
    </source>
</evidence>
<dbReference type="Pfam" id="PF00441">
    <property type="entry name" value="Acyl-CoA_dh_1"/>
    <property type="match status" value="1"/>
</dbReference>
<dbReference type="GO" id="GO:0003995">
    <property type="term" value="F:acyl-CoA dehydrogenase activity"/>
    <property type="evidence" value="ECO:0007669"/>
    <property type="project" value="InterPro"/>
</dbReference>
<dbReference type="InterPro" id="IPR036250">
    <property type="entry name" value="AcylCo_DH-like_C"/>
</dbReference>
<dbReference type="InterPro" id="IPR052904">
    <property type="entry name" value="Acyl-CoA_dehydrogenase-like"/>
</dbReference>
<evidence type="ECO:0008006" key="12">
    <source>
        <dbReference type="Google" id="ProtNLM"/>
    </source>
</evidence>
<accession>A0A9P3LUC6</accession>
<evidence type="ECO:0000256" key="1">
    <source>
        <dbReference type="ARBA" id="ARBA00001974"/>
    </source>
</evidence>
<proteinExistence type="inferred from homology"/>
<evidence type="ECO:0000313" key="10">
    <source>
        <dbReference type="EMBL" id="GJJ71021.1"/>
    </source>
</evidence>
<dbReference type="Pfam" id="PF02770">
    <property type="entry name" value="Acyl-CoA_dh_M"/>
    <property type="match status" value="1"/>
</dbReference>
<dbReference type="AlphaFoldDB" id="A0A9P3LUC6"/>
<comment type="caution">
    <text evidence="10">The sequence shown here is derived from an EMBL/GenBank/DDBJ whole genome shotgun (WGS) entry which is preliminary data.</text>
</comment>
<evidence type="ECO:0000259" key="8">
    <source>
        <dbReference type="Pfam" id="PF18158"/>
    </source>
</evidence>
<comment type="similarity">
    <text evidence="2 5">Belongs to the acyl-CoA dehydrogenase family.</text>
</comment>
<dbReference type="SUPFAM" id="SSF56645">
    <property type="entry name" value="Acyl-CoA dehydrogenase NM domain-like"/>
    <property type="match status" value="1"/>
</dbReference>
<dbReference type="InterPro" id="IPR053998">
    <property type="entry name" value="ACDH-11_C"/>
</dbReference>
<dbReference type="PANTHER" id="PTHR42707">
    <property type="entry name" value="ACYL-COA DEHYDROGENASE"/>
    <property type="match status" value="1"/>
</dbReference>
<dbReference type="InterPro" id="IPR009100">
    <property type="entry name" value="AcylCoA_DH/oxidase_NM_dom_sf"/>
</dbReference>
<dbReference type="PROSITE" id="PS00073">
    <property type="entry name" value="ACYL_COA_DH_2"/>
    <property type="match status" value="1"/>
</dbReference>
<feature type="domain" description="Adaptive response protein AidB N-terminal" evidence="8">
    <location>
        <begin position="18"/>
        <end position="167"/>
    </location>
</feature>
<organism evidence="10 11">
    <name type="scientific">Entomortierella parvispora</name>
    <dbReference type="NCBI Taxonomy" id="205924"/>
    <lineage>
        <taxon>Eukaryota</taxon>
        <taxon>Fungi</taxon>
        <taxon>Fungi incertae sedis</taxon>
        <taxon>Mucoromycota</taxon>
        <taxon>Mortierellomycotina</taxon>
        <taxon>Mortierellomycetes</taxon>
        <taxon>Mortierellales</taxon>
        <taxon>Mortierellaceae</taxon>
        <taxon>Entomortierella</taxon>
    </lineage>
</organism>
<dbReference type="InterPro" id="IPR041504">
    <property type="entry name" value="AidB_N"/>
</dbReference>
<evidence type="ECO:0000256" key="3">
    <source>
        <dbReference type="ARBA" id="ARBA00022630"/>
    </source>
</evidence>
<feature type="domain" description="Acyl-CoA oxidase/dehydrogenase middle" evidence="7">
    <location>
        <begin position="177"/>
        <end position="283"/>
    </location>
</feature>
<dbReference type="Gene3D" id="1.20.140.10">
    <property type="entry name" value="Butyryl-CoA Dehydrogenase, subunit A, domain 3"/>
    <property type="match status" value="1"/>
</dbReference>
<evidence type="ECO:0000256" key="2">
    <source>
        <dbReference type="ARBA" id="ARBA00009347"/>
    </source>
</evidence>
<gene>
    <name evidence="10" type="ORF">EMPS_03371</name>
</gene>
<evidence type="ECO:0000256" key="5">
    <source>
        <dbReference type="RuleBase" id="RU362125"/>
    </source>
</evidence>
<dbReference type="OrthoDB" id="10251155at2759"/>
<feature type="domain" description="Acyl-CoA dehydrogenase/oxidase C-terminal" evidence="6">
    <location>
        <begin position="294"/>
        <end position="456"/>
    </location>
</feature>
<keyword evidence="3 5" id="KW-0285">Flavoprotein</keyword>
<dbReference type="InterPro" id="IPR006089">
    <property type="entry name" value="Acyl-CoA_DH_CS"/>
</dbReference>
<comment type="cofactor">
    <cofactor evidence="1 5">
        <name>FAD</name>
        <dbReference type="ChEBI" id="CHEBI:57692"/>
    </cofactor>
</comment>
<protein>
    <recommendedName>
        <fullName evidence="12">Acyl-CoA dehydrogenase</fullName>
    </recommendedName>
</protein>
<evidence type="ECO:0000313" key="11">
    <source>
        <dbReference type="Proteomes" id="UP000827284"/>
    </source>
</evidence>
<dbReference type="InterPro" id="IPR006091">
    <property type="entry name" value="Acyl-CoA_Oxase/DH_mid-dom"/>
</dbReference>
<dbReference type="Pfam" id="PF22217">
    <property type="entry name" value="ACDH-11_C"/>
    <property type="match status" value="1"/>
</dbReference>
<dbReference type="Gene3D" id="2.40.110.20">
    <property type="match status" value="1"/>
</dbReference>
<dbReference type="Gene3D" id="6.10.250.600">
    <property type="match status" value="1"/>
</dbReference>
<evidence type="ECO:0000256" key="4">
    <source>
        <dbReference type="ARBA" id="ARBA00022827"/>
    </source>
</evidence>
<keyword evidence="5" id="KW-0560">Oxidoreductase</keyword>
<dbReference type="InterPro" id="IPR009075">
    <property type="entry name" value="AcylCo_DH/oxidase_C"/>
</dbReference>
<dbReference type="EMBL" id="BQFW01000004">
    <property type="protein sequence ID" value="GJJ71021.1"/>
    <property type="molecule type" value="Genomic_DNA"/>
</dbReference>
<keyword evidence="4 5" id="KW-0274">FAD</keyword>
<dbReference type="Pfam" id="PF18158">
    <property type="entry name" value="AidB_N"/>
    <property type="match status" value="1"/>
</dbReference>
<name>A0A9P3LUC6_9FUNG</name>
<keyword evidence="11" id="KW-1185">Reference proteome</keyword>
<dbReference type="PANTHER" id="PTHR42707:SF2">
    <property type="entry name" value="ACD11 DEHYDROGENASE"/>
    <property type="match status" value="1"/>
</dbReference>